<gene>
    <name evidence="4" type="ORF">LODBEIA_P34090</name>
</gene>
<evidence type="ECO:0000256" key="1">
    <source>
        <dbReference type="ARBA" id="ARBA00022741"/>
    </source>
</evidence>
<organism evidence="4 5">
    <name type="scientific">Lodderomyces beijingensis</name>
    <dbReference type="NCBI Taxonomy" id="1775926"/>
    <lineage>
        <taxon>Eukaryota</taxon>
        <taxon>Fungi</taxon>
        <taxon>Dikarya</taxon>
        <taxon>Ascomycota</taxon>
        <taxon>Saccharomycotina</taxon>
        <taxon>Pichiomycetes</taxon>
        <taxon>Debaryomycetaceae</taxon>
        <taxon>Candida/Lodderomyces clade</taxon>
        <taxon>Lodderomyces</taxon>
    </lineage>
</organism>
<evidence type="ECO:0000256" key="2">
    <source>
        <dbReference type="ARBA" id="ARBA00022840"/>
    </source>
</evidence>
<dbReference type="PANTHER" id="PTHR43272:SF33">
    <property type="entry name" value="AMP-BINDING DOMAIN-CONTAINING PROTEIN-RELATED"/>
    <property type="match status" value="1"/>
</dbReference>
<dbReference type="Pfam" id="PF00501">
    <property type="entry name" value="AMP-binding"/>
    <property type="match status" value="1"/>
</dbReference>
<reference evidence="4 5" key="1">
    <citation type="submission" date="2024-03" db="EMBL/GenBank/DDBJ databases">
        <authorList>
            <person name="Brejova B."/>
        </authorList>
    </citation>
    <scope>NUCLEOTIDE SEQUENCE [LARGE SCALE GENOMIC DNA]</scope>
    <source>
        <strain evidence="4 5">CBS 14171</strain>
    </source>
</reference>
<sequence>MSSLFSKDDFTAEVAVSHLPFDSACLDSVPLAGANSQRNKAKYSKTFRNKAIPNRLISTVHPDLDTHHKYFNHAAAKFKDRPCLSARPYDYTTKTSADVYESLSYNQVFQRKNNIGAGILRSLTSNPYLDLHLESHRKIKNHLRDWPSYGIPNYQRDNHDYQIEKSCSFILSIFAVNRLEWVLTDLACSSYSITTTALYDTLGPDVSQYILDLTSCPIVVCTADKVPVLLNLKQKYPEETKSLISLVVMDPIEIINEEMLQLADMLKVQLQDLAQIEQLGKENPMHELPPCPDALFTLSFTSGTTGSKPKGVMVPQRQAAAYITFLTTIEPPAQLGDRAYALLPLTHIYERQTSAFGWTNGYCIGFPQTTVGQTKNMNTFNNMIEDLQIFQPTYMSIVPRLLTRLENLTKAQIAQLNVADQARVNEIIKYKVREQGKADGATGFDATWDSFPPYENLRRSIGFDKMRWVQTASAPVASSTLVFLKASLNMGIRQLYGLTESGAAITTTGAYEAKPGSCGSISPTGEYKLRNVQDMGYDIGKLQGEIMLRGPQMFKGYYYNQEETNKAVDEEGWFHSGDIATIDSHGRITIIDRVKNFFKMQQGEYVSPEKVENRYLSNNPIISQLYVHGNSLKPYLIGVVGIEYEQGIKFLNEQLGMNDLGGMSSDELLQVMNSRDAKVRLLSILNANVRQHLNGFELLHNVHIEINPLTVEREVVTPTFKLRRPVAQRFFADVFHKLYEIEQSLVADLKLQIAKL</sequence>
<evidence type="ECO:0000313" key="5">
    <source>
        <dbReference type="Proteomes" id="UP001497383"/>
    </source>
</evidence>
<keyword evidence="5" id="KW-1185">Reference proteome</keyword>
<keyword evidence="2" id="KW-0067">ATP-binding</keyword>
<dbReference type="GeneID" id="92208605"/>
<dbReference type="Proteomes" id="UP001497383">
    <property type="component" value="Chromosome 4"/>
</dbReference>
<dbReference type="EMBL" id="OZ022408">
    <property type="protein sequence ID" value="CAK9439185.1"/>
    <property type="molecule type" value="Genomic_DNA"/>
</dbReference>
<proteinExistence type="predicted"/>
<feature type="domain" description="AMP-dependent synthetase/ligase" evidence="3">
    <location>
        <begin position="172"/>
        <end position="558"/>
    </location>
</feature>
<protein>
    <recommendedName>
        <fullName evidence="3">AMP-dependent synthetase/ligase domain-containing protein</fullName>
    </recommendedName>
</protein>
<dbReference type="SUPFAM" id="SSF56801">
    <property type="entry name" value="Acetyl-CoA synthetase-like"/>
    <property type="match status" value="1"/>
</dbReference>
<dbReference type="PANTHER" id="PTHR43272">
    <property type="entry name" value="LONG-CHAIN-FATTY-ACID--COA LIGASE"/>
    <property type="match status" value="1"/>
</dbReference>
<dbReference type="RefSeq" id="XP_066830347.1">
    <property type="nucleotide sequence ID" value="XM_066973516.1"/>
</dbReference>
<evidence type="ECO:0000259" key="3">
    <source>
        <dbReference type="Pfam" id="PF00501"/>
    </source>
</evidence>
<accession>A0ABP0ZPP9</accession>
<evidence type="ECO:0000313" key="4">
    <source>
        <dbReference type="EMBL" id="CAK9439185.1"/>
    </source>
</evidence>
<dbReference type="InterPro" id="IPR000873">
    <property type="entry name" value="AMP-dep_synth/lig_dom"/>
</dbReference>
<dbReference type="InterPro" id="IPR042099">
    <property type="entry name" value="ANL_N_sf"/>
</dbReference>
<name>A0ABP0ZPP9_9ASCO</name>
<keyword evidence="1" id="KW-0547">Nucleotide-binding</keyword>
<dbReference type="Gene3D" id="3.40.50.12780">
    <property type="entry name" value="N-terminal domain of ligase-like"/>
    <property type="match status" value="1"/>
</dbReference>